<dbReference type="EMBL" id="ML734963">
    <property type="protein sequence ID" value="KAB8206454.1"/>
    <property type="molecule type" value="Genomic_DNA"/>
</dbReference>
<proteinExistence type="predicted"/>
<reference evidence="1 2" key="1">
    <citation type="submission" date="2019-04" db="EMBL/GenBank/DDBJ databases">
        <title>Fungal friends and foes A comparative genomics study of 23 Aspergillus species from section Flavi.</title>
        <authorList>
            <consortium name="DOE Joint Genome Institute"/>
            <person name="Kjaerbolling I."/>
            <person name="Vesth T.C."/>
            <person name="Frisvad J.C."/>
            <person name="Nybo J.L."/>
            <person name="Theobald S."/>
            <person name="Kildgaard S."/>
            <person name="Petersen T.I."/>
            <person name="Kuo A."/>
            <person name="Sato A."/>
            <person name="Lyhne E.K."/>
            <person name="Kogle M.E."/>
            <person name="Wiebenga A."/>
            <person name="Kun R.S."/>
            <person name="Lubbers R.J."/>
            <person name="Makela M.R."/>
            <person name="Barry K."/>
            <person name="Chovatia M."/>
            <person name="Clum A."/>
            <person name="Daum C."/>
            <person name="Haridas S."/>
            <person name="He G."/>
            <person name="LaButti K."/>
            <person name="Lipzen A."/>
            <person name="Mondo S."/>
            <person name="Pangilinan J."/>
            <person name="Riley R."/>
            <person name="Salamov A."/>
            <person name="Simmons B.A."/>
            <person name="Magnuson J.K."/>
            <person name="Henrissat B."/>
            <person name="Mortensen U.H."/>
            <person name="Larsen T.O."/>
            <person name="De vries R.P."/>
            <person name="Grigoriev I.V."/>
            <person name="Machida M."/>
            <person name="Baker S.E."/>
            <person name="Andersen M.R."/>
        </authorList>
    </citation>
    <scope>NUCLEOTIDE SEQUENCE [LARGE SCALE GENOMIC DNA]</scope>
    <source>
        <strain evidence="1 2">CBS 117618</strain>
    </source>
</reference>
<keyword evidence="2" id="KW-1185">Reference proteome</keyword>
<organism evidence="1 2">
    <name type="scientific">Aspergillus parasiticus</name>
    <dbReference type="NCBI Taxonomy" id="5067"/>
    <lineage>
        <taxon>Eukaryota</taxon>
        <taxon>Fungi</taxon>
        <taxon>Dikarya</taxon>
        <taxon>Ascomycota</taxon>
        <taxon>Pezizomycotina</taxon>
        <taxon>Eurotiomycetes</taxon>
        <taxon>Eurotiomycetidae</taxon>
        <taxon>Eurotiales</taxon>
        <taxon>Aspergillaceae</taxon>
        <taxon>Aspergillus</taxon>
        <taxon>Aspergillus subgen. Circumdati</taxon>
    </lineage>
</organism>
<evidence type="ECO:0000313" key="2">
    <source>
        <dbReference type="Proteomes" id="UP000326532"/>
    </source>
</evidence>
<accession>A0A5N6DNE9</accession>
<sequence length="98" mass="10603">MAAWMINLTTPGTMLTNGSNHHQASQLRVLSLSESTMLNSPCCSASISTRGSSVLVKLETVSSITGPDDFIKALPILPQTDPLFSDHLRSIQQQRSSF</sequence>
<protein>
    <submittedName>
        <fullName evidence="1">Uncharacterized protein</fullName>
    </submittedName>
</protein>
<gene>
    <name evidence="1" type="ORF">BDV34DRAFT_81817</name>
</gene>
<dbReference type="VEuPathDB" id="FungiDB:BDV34DRAFT_81817"/>
<evidence type="ECO:0000313" key="1">
    <source>
        <dbReference type="EMBL" id="KAB8206454.1"/>
    </source>
</evidence>
<name>A0A5N6DNE9_ASPPA</name>
<dbReference type="AlphaFoldDB" id="A0A5N6DNE9"/>
<dbReference type="Proteomes" id="UP000326532">
    <property type="component" value="Unassembled WGS sequence"/>
</dbReference>